<evidence type="ECO:0000313" key="1">
    <source>
        <dbReference type="EMBL" id="RKD90122.1"/>
    </source>
</evidence>
<accession>A0A419W3U0</accession>
<dbReference type="OrthoDB" id="1113889at2"/>
<sequence length="380" mass="42809">MSFKKGQYGYDLECLQKYQTAVELVGGESRVLVAPDLQGRVMTSTTSGKQGYSFGWVNHELFEAEKRSEQFNAYGGEERFWFGPEGGQFSFYFEKGKTMEINNWKVPSVIDVMPWEVKEVMPEMVTVNQVFKLKNYSGTEFEMEVTRRVGIILSDEIVFSLNCQPGPSVKSVAYESLNQLKNIGANTWIKAGGLPSIWMLSMYNPSPDVIIIVPFNAEEEGPILKADYFGEIPEDRIKIKADHVLLKADGQYRSKLGIPPVRAKRFLGSYDLANQRLTILETTINPYATDYVNSAWDEVQKEPFKGDLINVYNDGPLANGAQLGPFYELESSSEALQLESGQSHIHIQRTYHFEGSLQDLNAIAENVLGVTLLKLEDSFN</sequence>
<organism evidence="1 2">
    <name type="scientific">Mangrovibacterium diazotrophicum</name>
    <dbReference type="NCBI Taxonomy" id="1261403"/>
    <lineage>
        <taxon>Bacteria</taxon>
        <taxon>Pseudomonadati</taxon>
        <taxon>Bacteroidota</taxon>
        <taxon>Bacteroidia</taxon>
        <taxon>Marinilabiliales</taxon>
        <taxon>Prolixibacteraceae</taxon>
        <taxon>Mangrovibacterium</taxon>
    </lineage>
</organism>
<proteinExistence type="predicted"/>
<comment type="caution">
    <text evidence="1">The sequence shown here is derived from an EMBL/GenBank/DDBJ whole genome shotgun (WGS) entry which is preliminary data.</text>
</comment>
<dbReference type="AlphaFoldDB" id="A0A419W3U0"/>
<dbReference type="InterPro" id="IPR046713">
    <property type="entry name" value="DUF6786"/>
</dbReference>
<evidence type="ECO:0000313" key="2">
    <source>
        <dbReference type="Proteomes" id="UP000283387"/>
    </source>
</evidence>
<keyword evidence="2" id="KW-1185">Reference proteome</keyword>
<name>A0A419W3U0_9BACT</name>
<protein>
    <submittedName>
        <fullName evidence="1">Uncharacterized protein</fullName>
    </submittedName>
</protein>
<reference evidence="1 2" key="1">
    <citation type="submission" date="2018-09" db="EMBL/GenBank/DDBJ databases">
        <title>Genomic Encyclopedia of Archaeal and Bacterial Type Strains, Phase II (KMG-II): from individual species to whole genera.</title>
        <authorList>
            <person name="Goeker M."/>
        </authorList>
    </citation>
    <scope>NUCLEOTIDE SEQUENCE [LARGE SCALE GENOMIC DNA]</scope>
    <source>
        <strain evidence="1 2">DSM 27148</strain>
    </source>
</reference>
<gene>
    <name evidence="1" type="ORF">BC643_0458</name>
</gene>
<dbReference type="EMBL" id="RAPN01000001">
    <property type="protein sequence ID" value="RKD90122.1"/>
    <property type="molecule type" value="Genomic_DNA"/>
</dbReference>
<dbReference type="Pfam" id="PF20583">
    <property type="entry name" value="DUF6786"/>
    <property type="match status" value="1"/>
</dbReference>
<dbReference type="RefSeq" id="WP_120271552.1">
    <property type="nucleotide sequence ID" value="NZ_RAPN01000001.1"/>
</dbReference>
<dbReference type="Proteomes" id="UP000283387">
    <property type="component" value="Unassembled WGS sequence"/>
</dbReference>